<evidence type="ECO:0000256" key="3">
    <source>
        <dbReference type="ARBA" id="ARBA00012054"/>
    </source>
</evidence>
<organism evidence="11 12">
    <name type="scientific">Acanthaster planci</name>
    <name type="common">Crown-of-thorns starfish</name>
    <dbReference type="NCBI Taxonomy" id="133434"/>
    <lineage>
        <taxon>Eukaryota</taxon>
        <taxon>Metazoa</taxon>
        <taxon>Echinodermata</taxon>
        <taxon>Eleutherozoa</taxon>
        <taxon>Asterozoa</taxon>
        <taxon>Asteroidea</taxon>
        <taxon>Valvatacea</taxon>
        <taxon>Valvatida</taxon>
        <taxon>Acanthasteridae</taxon>
        <taxon>Acanthaster</taxon>
    </lineage>
</organism>
<keyword evidence="4" id="KW-0808">Transferase</keyword>
<evidence type="ECO:0000256" key="4">
    <source>
        <dbReference type="ARBA" id="ARBA00022679"/>
    </source>
</evidence>
<reference evidence="12" key="1">
    <citation type="submission" date="2025-08" db="UniProtKB">
        <authorList>
            <consortium name="RefSeq"/>
        </authorList>
    </citation>
    <scope>IDENTIFICATION</scope>
</reference>
<dbReference type="SUPFAM" id="SSF52540">
    <property type="entry name" value="P-loop containing nucleoside triphosphate hydrolases"/>
    <property type="match status" value="1"/>
</dbReference>
<evidence type="ECO:0000256" key="10">
    <source>
        <dbReference type="SAM" id="MobiDB-lite"/>
    </source>
</evidence>
<dbReference type="EC" id="2.7.1.12" evidence="3"/>
<dbReference type="AlphaFoldDB" id="A0A8B7ZRI9"/>
<comment type="similarity">
    <text evidence="2">Belongs to the gluconokinase GntK/GntV family.</text>
</comment>
<comment type="pathway">
    <text evidence="1">Carbohydrate acid metabolism; D-gluconate degradation.</text>
</comment>
<dbReference type="InterPro" id="IPR006001">
    <property type="entry name" value="Therm_gnt_kin"/>
</dbReference>
<dbReference type="PANTHER" id="PTHR43442:SF3">
    <property type="entry name" value="GLUCONOKINASE-RELATED"/>
    <property type="match status" value="1"/>
</dbReference>
<dbReference type="OrthoDB" id="275177at2759"/>
<evidence type="ECO:0000313" key="12">
    <source>
        <dbReference type="RefSeq" id="XP_022107687.1"/>
    </source>
</evidence>
<dbReference type="Pfam" id="PF01202">
    <property type="entry name" value="SKI"/>
    <property type="match status" value="1"/>
</dbReference>
<evidence type="ECO:0000256" key="2">
    <source>
        <dbReference type="ARBA" id="ARBA00008420"/>
    </source>
</evidence>
<comment type="catalytic activity">
    <reaction evidence="9">
        <text>D-gluconate + ATP = 6-phospho-D-gluconate + ADP + H(+)</text>
        <dbReference type="Rhea" id="RHEA:19433"/>
        <dbReference type="ChEBI" id="CHEBI:15378"/>
        <dbReference type="ChEBI" id="CHEBI:18391"/>
        <dbReference type="ChEBI" id="CHEBI:30616"/>
        <dbReference type="ChEBI" id="CHEBI:58759"/>
        <dbReference type="ChEBI" id="CHEBI:456216"/>
        <dbReference type="EC" id="2.7.1.12"/>
    </reaction>
</comment>
<keyword evidence="5" id="KW-0547">Nucleotide-binding</keyword>
<protein>
    <recommendedName>
        <fullName evidence="3">gluconokinase</fullName>
        <ecNumber evidence="3">2.7.1.12</ecNumber>
    </recommendedName>
    <alternativeName>
        <fullName evidence="8">Gluconate kinase</fullName>
    </alternativeName>
</protein>
<sequence length="128" mass="14288">MAVVLMGVCGSGKSTVGRHLAKTADWEFIDADDHHPETNKQKMAKGIPLTDEAWMASYLTSHSEKLENQPPGWRFSLFCFEEELQRNSVHGTDGSCPSEMLGKTRQQLQPRDANKETSFHGQHNLCAS</sequence>
<name>A0A8B7ZRI9_ACAPL</name>
<evidence type="ECO:0000256" key="6">
    <source>
        <dbReference type="ARBA" id="ARBA00022777"/>
    </source>
</evidence>
<keyword evidence="7" id="KW-0067">ATP-binding</keyword>
<dbReference type="InterPro" id="IPR027417">
    <property type="entry name" value="P-loop_NTPase"/>
</dbReference>
<dbReference type="GO" id="GO:0046316">
    <property type="term" value="F:gluconokinase activity"/>
    <property type="evidence" value="ECO:0007669"/>
    <property type="project" value="UniProtKB-EC"/>
</dbReference>
<feature type="region of interest" description="Disordered" evidence="10">
    <location>
        <begin position="89"/>
        <end position="128"/>
    </location>
</feature>
<keyword evidence="6" id="KW-0418">Kinase</keyword>
<dbReference type="GO" id="GO:0005737">
    <property type="term" value="C:cytoplasm"/>
    <property type="evidence" value="ECO:0007669"/>
    <property type="project" value="TreeGrafter"/>
</dbReference>
<dbReference type="RefSeq" id="XP_022107687.1">
    <property type="nucleotide sequence ID" value="XM_022251995.1"/>
</dbReference>
<proteinExistence type="inferred from homology"/>
<evidence type="ECO:0000256" key="7">
    <source>
        <dbReference type="ARBA" id="ARBA00022840"/>
    </source>
</evidence>
<dbReference type="PANTHER" id="PTHR43442">
    <property type="entry name" value="GLUCONOKINASE-RELATED"/>
    <property type="match status" value="1"/>
</dbReference>
<keyword evidence="11" id="KW-1185">Reference proteome</keyword>
<evidence type="ECO:0000256" key="8">
    <source>
        <dbReference type="ARBA" id="ARBA00029835"/>
    </source>
</evidence>
<dbReference type="Proteomes" id="UP000694845">
    <property type="component" value="Unplaced"/>
</dbReference>
<evidence type="ECO:0000256" key="9">
    <source>
        <dbReference type="ARBA" id="ARBA00048090"/>
    </source>
</evidence>
<gene>
    <name evidence="12" type="primary">LOC110988461</name>
</gene>
<dbReference type="InterPro" id="IPR031322">
    <property type="entry name" value="Shikimate/glucono_kinase"/>
</dbReference>
<accession>A0A8B7ZRI9</accession>
<evidence type="ECO:0000256" key="5">
    <source>
        <dbReference type="ARBA" id="ARBA00022741"/>
    </source>
</evidence>
<dbReference type="Gene3D" id="3.40.50.300">
    <property type="entry name" value="P-loop containing nucleotide triphosphate hydrolases"/>
    <property type="match status" value="1"/>
</dbReference>
<evidence type="ECO:0000256" key="1">
    <source>
        <dbReference type="ARBA" id="ARBA00004875"/>
    </source>
</evidence>
<dbReference type="UniPathway" id="UPA00792"/>
<feature type="compositionally biased region" description="Polar residues" evidence="10">
    <location>
        <begin position="119"/>
        <end position="128"/>
    </location>
</feature>
<dbReference type="GO" id="GO:0005524">
    <property type="term" value="F:ATP binding"/>
    <property type="evidence" value="ECO:0007669"/>
    <property type="project" value="UniProtKB-KW"/>
</dbReference>
<dbReference type="GeneID" id="110988461"/>
<dbReference type="GO" id="GO:0005975">
    <property type="term" value="P:carbohydrate metabolic process"/>
    <property type="evidence" value="ECO:0007669"/>
    <property type="project" value="InterPro"/>
</dbReference>
<evidence type="ECO:0000313" key="11">
    <source>
        <dbReference type="Proteomes" id="UP000694845"/>
    </source>
</evidence>